<dbReference type="InterPro" id="IPR001991">
    <property type="entry name" value="Na-dicarboxylate_symporter"/>
</dbReference>
<gene>
    <name evidence="7" type="ORF">ACFQ1S_15520</name>
</gene>
<organism evidence="7 8">
    <name type="scientific">Kibdelosporangium lantanae</name>
    <dbReference type="NCBI Taxonomy" id="1497396"/>
    <lineage>
        <taxon>Bacteria</taxon>
        <taxon>Bacillati</taxon>
        <taxon>Actinomycetota</taxon>
        <taxon>Actinomycetes</taxon>
        <taxon>Pseudonocardiales</taxon>
        <taxon>Pseudonocardiaceae</taxon>
        <taxon>Kibdelosporangium</taxon>
    </lineage>
</organism>
<evidence type="ECO:0000256" key="4">
    <source>
        <dbReference type="ARBA" id="ARBA00022989"/>
    </source>
</evidence>
<feature type="transmembrane region" description="Helical" evidence="6">
    <location>
        <begin position="20"/>
        <end position="46"/>
    </location>
</feature>
<evidence type="ECO:0000256" key="2">
    <source>
        <dbReference type="ARBA" id="ARBA00022448"/>
    </source>
</evidence>
<name>A0ABW3M9J9_9PSEU</name>
<accession>A0ABW3M9J9</accession>
<dbReference type="EMBL" id="JBHTIS010000819">
    <property type="protein sequence ID" value="MFD1046856.1"/>
    <property type="molecule type" value="Genomic_DNA"/>
</dbReference>
<dbReference type="SUPFAM" id="SSF118215">
    <property type="entry name" value="Proton glutamate symport protein"/>
    <property type="match status" value="1"/>
</dbReference>
<comment type="caution">
    <text evidence="7">The sequence shown here is derived from an EMBL/GenBank/DDBJ whole genome shotgun (WGS) entry which is preliminary data.</text>
</comment>
<proteinExistence type="predicted"/>
<dbReference type="InterPro" id="IPR036458">
    <property type="entry name" value="Na:dicarbo_symporter_sf"/>
</dbReference>
<keyword evidence="8" id="KW-1185">Reference proteome</keyword>
<evidence type="ECO:0000256" key="3">
    <source>
        <dbReference type="ARBA" id="ARBA00022692"/>
    </source>
</evidence>
<sequence>APLGAFGAMAAVVGGIGWKAITGLLVIMLAFYITCILFIGVVLGTLLRATTGLNILKLMRYLGREYLLIFSTSSSDTVLPRLIAKMEHAGVSKETVGLTVPTGYSFNLDGTMIYLTMATLFIADAMDQPISVADQIPLLLFMFVAIRHLLATTYCTFRFGSAPVTNS</sequence>
<reference evidence="8" key="1">
    <citation type="journal article" date="2019" name="Int. J. Syst. Evol. Microbiol.">
        <title>The Global Catalogue of Microorganisms (GCM) 10K type strain sequencing project: providing services to taxonomists for standard genome sequencing and annotation.</title>
        <authorList>
            <consortium name="The Broad Institute Genomics Platform"/>
            <consortium name="The Broad Institute Genome Sequencing Center for Infectious Disease"/>
            <person name="Wu L."/>
            <person name="Ma J."/>
        </authorList>
    </citation>
    <scope>NUCLEOTIDE SEQUENCE [LARGE SCALE GENOMIC DNA]</scope>
    <source>
        <strain evidence="8">JCM 31486</strain>
    </source>
</reference>
<protein>
    <submittedName>
        <fullName evidence="7">Cation:dicarboxylate symporter family transporter</fullName>
    </submittedName>
</protein>
<dbReference type="PANTHER" id="PTHR42865">
    <property type="entry name" value="PROTON/GLUTAMATE-ASPARTATE SYMPORTER"/>
    <property type="match status" value="1"/>
</dbReference>
<evidence type="ECO:0000256" key="1">
    <source>
        <dbReference type="ARBA" id="ARBA00004141"/>
    </source>
</evidence>
<evidence type="ECO:0000256" key="6">
    <source>
        <dbReference type="SAM" id="Phobius"/>
    </source>
</evidence>
<evidence type="ECO:0000313" key="7">
    <source>
        <dbReference type="EMBL" id="MFD1046856.1"/>
    </source>
</evidence>
<dbReference type="PANTHER" id="PTHR42865:SF1">
    <property type="entry name" value="AEROBIC C4-DICARBOXYLATE TRANSPORT PROTEIN"/>
    <property type="match status" value="1"/>
</dbReference>
<evidence type="ECO:0000256" key="5">
    <source>
        <dbReference type="ARBA" id="ARBA00023136"/>
    </source>
</evidence>
<keyword evidence="5 6" id="KW-0472">Membrane</keyword>
<dbReference type="PRINTS" id="PR00173">
    <property type="entry name" value="EDTRNSPORT"/>
</dbReference>
<evidence type="ECO:0000313" key="8">
    <source>
        <dbReference type="Proteomes" id="UP001597045"/>
    </source>
</evidence>
<keyword evidence="4 6" id="KW-1133">Transmembrane helix</keyword>
<dbReference type="Gene3D" id="1.10.3860.10">
    <property type="entry name" value="Sodium:dicarboxylate symporter"/>
    <property type="match status" value="1"/>
</dbReference>
<dbReference type="Pfam" id="PF00375">
    <property type="entry name" value="SDF"/>
    <property type="match status" value="1"/>
</dbReference>
<comment type="subcellular location">
    <subcellularLocation>
        <location evidence="1">Membrane</location>
        <topology evidence="1">Multi-pass membrane protein</topology>
    </subcellularLocation>
</comment>
<keyword evidence="2" id="KW-0813">Transport</keyword>
<feature type="non-terminal residue" evidence="7">
    <location>
        <position position="1"/>
    </location>
</feature>
<dbReference type="Proteomes" id="UP001597045">
    <property type="component" value="Unassembled WGS sequence"/>
</dbReference>
<keyword evidence="3 6" id="KW-0812">Transmembrane</keyword>